<dbReference type="PANTHER" id="PTHR43370">
    <property type="entry name" value="SUGAR ABC TRANSPORTER INTEGRAL MEMBRANE PROTEIN-RELATED"/>
    <property type="match status" value="1"/>
</dbReference>
<evidence type="ECO:0000313" key="8">
    <source>
        <dbReference type="Proteomes" id="UP000008229"/>
    </source>
</evidence>
<feature type="transmembrane region" description="Helical" evidence="6">
    <location>
        <begin position="6"/>
        <end position="29"/>
    </location>
</feature>
<evidence type="ECO:0000256" key="3">
    <source>
        <dbReference type="ARBA" id="ARBA00022692"/>
    </source>
</evidence>
<keyword evidence="4 6" id="KW-1133">Transmembrane helix</keyword>
<keyword evidence="8" id="KW-1185">Reference proteome</keyword>
<name>D3F9P1_CONWI</name>
<accession>D3F9P1</accession>
<keyword evidence="2" id="KW-1003">Cell membrane</keyword>
<dbReference type="eggNOG" id="COG1079">
    <property type="taxonomic scope" value="Bacteria"/>
</dbReference>
<organism evidence="7 8">
    <name type="scientific">Conexibacter woesei (strain DSM 14684 / CCUG 47730 / CIP 108061 / JCM 11494 / NBRC 100937 / ID131577)</name>
    <dbReference type="NCBI Taxonomy" id="469383"/>
    <lineage>
        <taxon>Bacteria</taxon>
        <taxon>Bacillati</taxon>
        <taxon>Actinomycetota</taxon>
        <taxon>Thermoleophilia</taxon>
        <taxon>Solirubrobacterales</taxon>
        <taxon>Conexibacteraceae</taxon>
        <taxon>Conexibacter</taxon>
    </lineage>
</organism>
<feature type="transmembrane region" description="Helical" evidence="6">
    <location>
        <begin position="145"/>
        <end position="166"/>
    </location>
</feature>
<dbReference type="AlphaFoldDB" id="D3F9P1"/>
<evidence type="ECO:0000256" key="5">
    <source>
        <dbReference type="ARBA" id="ARBA00023136"/>
    </source>
</evidence>
<dbReference type="HOGENOM" id="CLU_040769_1_0_11"/>
<reference evidence="8" key="2">
    <citation type="submission" date="2010-01" db="EMBL/GenBank/DDBJ databases">
        <title>The complete genome of Conexibacter woesei DSM 14684.</title>
        <authorList>
            <consortium name="US DOE Joint Genome Institute (JGI-PGF)"/>
            <person name="Lucas S."/>
            <person name="Copeland A."/>
            <person name="Lapidus A."/>
            <person name="Glavina del Rio T."/>
            <person name="Dalin E."/>
            <person name="Tice H."/>
            <person name="Bruce D."/>
            <person name="Goodwin L."/>
            <person name="Pitluck S."/>
            <person name="Kyrpides N."/>
            <person name="Mavromatis K."/>
            <person name="Ivanova N."/>
            <person name="Mikhailova N."/>
            <person name="Chertkov O."/>
            <person name="Brettin T."/>
            <person name="Detter J.C."/>
            <person name="Han C."/>
            <person name="Larimer F."/>
            <person name="Land M."/>
            <person name="Hauser L."/>
            <person name="Markowitz V."/>
            <person name="Cheng J.-F."/>
            <person name="Hugenholtz P."/>
            <person name="Woyke T."/>
            <person name="Wu D."/>
            <person name="Pukall R."/>
            <person name="Steenblock K."/>
            <person name="Schneider S."/>
            <person name="Klenk H.-P."/>
            <person name="Eisen J.A."/>
        </authorList>
    </citation>
    <scope>NUCLEOTIDE SEQUENCE [LARGE SCALE GENOMIC DNA]</scope>
    <source>
        <strain evidence="8">DSM 14684 / CIP 108061 / JCM 11494 / NBRC 100937 / ID131577</strain>
    </source>
</reference>
<feature type="transmembrane region" description="Helical" evidence="6">
    <location>
        <begin position="65"/>
        <end position="86"/>
    </location>
</feature>
<dbReference type="CDD" id="cd06580">
    <property type="entry name" value="TM_PBP1_transp_TpRbsC_like"/>
    <property type="match status" value="1"/>
</dbReference>
<evidence type="ECO:0000256" key="1">
    <source>
        <dbReference type="ARBA" id="ARBA00004651"/>
    </source>
</evidence>
<keyword evidence="5 6" id="KW-0472">Membrane</keyword>
<feature type="transmembrane region" description="Helical" evidence="6">
    <location>
        <begin position="197"/>
        <end position="220"/>
    </location>
</feature>
<gene>
    <name evidence="7" type="ordered locus">Cwoe_2684</name>
</gene>
<feature type="transmembrane region" description="Helical" evidence="6">
    <location>
        <begin position="93"/>
        <end position="111"/>
    </location>
</feature>
<dbReference type="RefSeq" id="WP_012934154.1">
    <property type="nucleotide sequence ID" value="NC_013739.1"/>
</dbReference>
<comment type="subcellular location">
    <subcellularLocation>
        <location evidence="1">Cell membrane</location>
        <topology evidence="1">Multi-pass membrane protein</topology>
    </subcellularLocation>
</comment>
<dbReference type="OrthoDB" id="9792579at2"/>
<dbReference type="GO" id="GO:0022857">
    <property type="term" value="F:transmembrane transporter activity"/>
    <property type="evidence" value="ECO:0007669"/>
    <property type="project" value="InterPro"/>
</dbReference>
<dbReference type="InterPro" id="IPR001851">
    <property type="entry name" value="ABC_transp_permease"/>
</dbReference>
<proteinExistence type="predicted"/>
<feature type="transmembrane region" description="Helical" evidence="6">
    <location>
        <begin position="279"/>
        <end position="296"/>
    </location>
</feature>
<dbReference type="EMBL" id="CP001854">
    <property type="protein sequence ID" value="ADB51103.1"/>
    <property type="molecule type" value="Genomic_DNA"/>
</dbReference>
<dbReference type="STRING" id="469383.Cwoe_2684"/>
<sequence>MEWGELSFWTLVLAGAVRLATPVVLAALGELIAERSGTINLGIEGMMLAGAFAGAWGAATGGWAFGIAVALVAGALLGALMAGAVLWGGANQLVVGLAISLLATGLCSYLFEVWQPSGATAAQIPLAPTVEVPGLVDVPLLGEALFGQSVFTYGALLCAGVVAWALRRTGAGLRVRAVGDDPAAAGMRGVPVRGVRALALVAAGAFAALGGATLTVGYLGSFSEGVTAGRGYVALAAVIIGRWSPGGALAGAGVFALFDSLALQAQRGGSEIPVEAYTALPYVVTLLVLLFVARGGRAPRALGREL</sequence>
<keyword evidence="3 6" id="KW-0812">Transmembrane</keyword>
<evidence type="ECO:0000256" key="2">
    <source>
        <dbReference type="ARBA" id="ARBA00022475"/>
    </source>
</evidence>
<dbReference type="PANTHER" id="PTHR43370:SF2">
    <property type="entry name" value="ABC TRANSPORTER PERMEASE PROTEIN"/>
    <property type="match status" value="1"/>
</dbReference>
<dbReference type="KEGG" id="cwo:Cwoe_2684"/>
<reference evidence="7 8" key="1">
    <citation type="journal article" date="2010" name="Stand. Genomic Sci.">
        <title>Complete genome sequence of Conexibacter woesei type strain (ID131577).</title>
        <authorList>
            <person name="Pukall R."/>
            <person name="Lapidus A."/>
            <person name="Glavina Del Rio T."/>
            <person name="Copeland A."/>
            <person name="Tice H."/>
            <person name="Cheng J.-F."/>
            <person name="Lucas S."/>
            <person name="Chen F."/>
            <person name="Nolan M."/>
            <person name="Bruce D."/>
            <person name="Goodwin L."/>
            <person name="Pitluck S."/>
            <person name="Mavromatis K."/>
            <person name="Ivanova N."/>
            <person name="Ovchinnikova G."/>
            <person name="Pati A."/>
            <person name="Chen A."/>
            <person name="Palaniappan K."/>
            <person name="Land M."/>
            <person name="Hauser L."/>
            <person name="Chang Y.-J."/>
            <person name="Jeffries C.D."/>
            <person name="Chain P."/>
            <person name="Meincke L."/>
            <person name="Sims D."/>
            <person name="Brettin T."/>
            <person name="Detter J.C."/>
            <person name="Rohde M."/>
            <person name="Goeker M."/>
            <person name="Bristow J."/>
            <person name="Eisen J.A."/>
            <person name="Markowitz V."/>
            <person name="Kyrpides N.C."/>
            <person name="Klenk H.-P."/>
            <person name="Hugenholtz P."/>
        </authorList>
    </citation>
    <scope>NUCLEOTIDE SEQUENCE [LARGE SCALE GENOMIC DNA]</scope>
    <source>
        <strain evidence="8">DSM 14684 / CIP 108061 / JCM 11494 / NBRC 100937 / ID131577</strain>
    </source>
</reference>
<feature type="transmembrane region" description="Helical" evidence="6">
    <location>
        <begin position="41"/>
        <end position="59"/>
    </location>
</feature>
<evidence type="ECO:0000313" key="7">
    <source>
        <dbReference type="EMBL" id="ADB51103.1"/>
    </source>
</evidence>
<protein>
    <submittedName>
        <fullName evidence="7">Inner-membrane translocator</fullName>
    </submittedName>
</protein>
<dbReference type="GO" id="GO:0005886">
    <property type="term" value="C:plasma membrane"/>
    <property type="evidence" value="ECO:0007669"/>
    <property type="project" value="UniProtKB-SubCell"/>
</dbReference>
<evidence type="ECO:0000256" key="6">
    <source>
        <dbReference type="SAM" id="Phobius"/>
    </source>
</evidence>
<dbReference type="Proteomes" id="UP000008229">
    <property type="component" value="Chromosome"/>
</dbReference>
<feature type="transmembrane region" description="Helical" evidence="6">
    <location>
        <begin position="232"/>
        <end position="258"/>
    </location>
</feature>
<evidence type="ECO:0000256" key="4">
    <source>
        <dbReference type="ARBA" id="ARBA00022989"/>
    </source>
</evidence>
<dbReference type="Pfam" id="PF02653">
    <property type="entry name" value="BPD_transp_2"/>
    <property type="match status" value="1"/>
</dbReference>